<gene>
    <name evidence="2" type="primary">sigA_4</name>
    <name evidence="2" type="ORF">C1752_14775</name>
</gene>
<accession>A0A2W1J6T9</accession>
<dbReference type="InterPro" id="IPR013325">
    <property type="entry name" value="RNA_pol_sigma_r2"/>
</dbReference>
<reference evidence="2 3" key="1">
    <citation type="journal article" date="2018" name="Sci. Rep.">
        <title>A novel species of the marine cyanobacterium Acaryochloris with a unique pigment content and lifestyle.</title>
        <authorList>
            <person name="Partensky F."/>
            <person name="Six C."/>
            <person name="Ratin M."/>
            <person name="Garczarek L."/>
            <person name="Vaulot D."/>
            <person name="Probert I."/>
            <person name="Calteau A."/>
            <person name="Gourvil P."/>
            <person name="Marie D."/>
            <person name="Grebert T."/>
            <person name="Bouchier C."/>
            <person name="Le Panse S."/>
            <person name="Gachenot M."/>
            <person name="Rodriguez F."/>
            <person name="Garrido J.L."/>
        </authorList>
    </citation>
    <scope>NUCLEOTIDE SEQUENCE [LARGE SCALE GENOMIC DNA]</scope>
    <source>
        <strain evidence="2 3">RCC1774</strain>
    </source>
</reference>
<dbReference type="InterPro" id="IPR013324">
    <property type="entry name" value="RNA_pol_sigma_r3/r4-like"/>
</dbReference>
<dbReference type="Gene3D" id="1.20.120.1810">
    <property type="match status" value="1"/>
</dbReference>
<dbReference type="Proteomes" id="UP000248857">
    <property type="component" value="Unassembled WGS sequence"/>
</dbReference>
<dbReference type="GO" id="GO:0006352">
    <property type="term" value="P:DNA-templated transcription initiation"/>
    <property type="evidence" value="ECO:0007669"/>
    <property type="project" value="InterPro"/>
</dbReference>
<dbReference type="EMBL" id="PQWO01000046">
    <property type="protein sequence ID" value="PZD70270.1"/>
    <property type="molecule type" value="Genomic_DNA"/>
</dbReference>
<dbReference type="GO" id="GO:0003700">
    <property type="term" value="F:DNA-binding transcription factor activity"/>
    <property type="evidence" value="ECO:0007669"/>
    <property type="project" value="InterPro"/>
</dbReference>
<dbReference type="SUPFAM" id="SSF88659">
    <property type="entry name" value="Sigma3 and sigma4 domains of RNA polymerase sigma factors"/>
    <property type="match status" value="1"/>
</dbReference>
<organism evidence="2 3">
    <name type="scientific">Acaryochloris thomasi RCC1774</name>
    <dbReference type="NCBI Taxonomy" id="1764569"/>
    <lineage>
        <taxon>Bacteria</taxon>
        <taxon>Bacillati</taxon>
        <taxon>Cyanobacteriota</taxon>
        <taxon>Cyanophyceae</taxon>
        <taxon>Acaryochloridales</taxon>
        <taxon>Acaryochloridaceae</taxon>
        <taxon>Acaryochloris</taxon>
        <taxon>Acaryochloris thomasi</taxon>
    </lineage>
</organism>
<comment type="caution">
    <text evidence="2">The sequence shown here is derived from an EMBL/GenBank/DDBJ whole genome shotgun (WGS) entry which is preliminary data.</text>
</comment>
<evidence type="ECO:0000256" key="1">
    <source>
        <dbReference type="SAM" id="MobiDB-lite"/>
    </source>
</evidence>
<sequence length="281" mass="32242">MIKSPPLELIRAAQANDRRARDRVFSASYEFVSMIAKRWSSRYAWLEYDDCLQAGFEGIPVAIERFDFSEGVQFFTYAKYAVSNSIQKLKRAEEKQHRTYEKAVSAYSVPIVEPLSWISEAQYNRSLRRRIYRALKSFSRLLRKWVFLRLLGRSYVSIAERFNVTRHQVATEVKAAMQVLRRRLFPKAYRFKQSLKTSLTPGQVTRHKPVPAVSPTPIQAVFNRLRTLSSGLLKSVQKRVSRAMPAFRLNSKRSSDHSVQRASSPVEAVSAPGFGRPPPPG</sequence>
<dbReference type="RefSeq" id="WP_110989164.1">
    <property type="nucleotide sequence ID" value="NZ_CAWNWM010000046.1"/>
</dbReference>
<feature type="region of interest" description="Disordered" evidence="1">
    <location>
        <begin position="247"/>
        <end position="281"/>
    </location>
</feature>
<dbReference type="OrthoDB" id="8481770at2"/>
<name>A0A2W1J6T9_9CYAN</name>
<dbReference type="NCBIfam" id="TIGR02937">
    <property type="entry name" value="sigma70-ECF"/>
    <property type="match status" value="1"/>
</dbReference>
<dbReference type="SUPFAM" id="SSF88946">
    <property type="entry name" value="Sigma2 domain of RNA polymerase sigma factors"/>
    <property type="match status" value="1"/>
</dbReference>
<proteinExistence type="predicted"/>
<evidence type="ECO:0000313" key="2">
    <source>
        <dbReference type="EMBL" id="PZD70270.1"/>
    </source>
</evidence>
<dbReference type="InterPro" id="IPR014284">
    <property type="entry name" value="RNA_pol_sigma-70_dom"/>
</dbReference>
<dbReference type="AlphaFoldDB" id="A0A2W1J6T9"/>
<keyword evidence="3" id="KW-1185">Reference proteome</keyword>
<evidence type="ECO:0000313" key="3">
    <source>
        <dbReference type="Proteomes" id="UP000248857"/>
    </source>
</evidence>
<protein>
    <submittedName>
        <fullName evidence="2">RNA polymerase sigma factor SigA</fullName>
    </submittedName>
</protein>